<feature type="compositionally biased region" description="Pro residues" evidence="1">
    <location>
        <begin position="804"/>
        <end position="822"/>
    </location>
</feature>
<keyword evidence="2" id="KW-0812">Transmembrane</keyword>
<dbReference type="InterPro" id="IPR011641">
    <property type="entry name" value="Tyr-kin_ephrin_A/B_rcpt-like"/>
</dbReference>
<reference evidence="6" key="1">
    <citation type="journal article" date="2023" name="Commun. Biol.">
        <title>Genome analysis of Parmales, the sister group of diatoms, reveals the evolutionary specialization of diatoms from phago-mixotrophs to photoautotrophs.</title>
        <authorList>
            <person name="Ban H."/>
            <person name="Sato S."/>
            <person name="Yoshikawa S."/>
            <person name="Yamada K."/>
            <person name="Nakamura Y."/>
            <person name="Ichinomiya M."/>
            <person name="Sato N."/>
            <person name="Blanc-Mathieu R."/>
            <person name="Endo H."/>
            <person name="Kuwata A."/>
            <person name="Ogata H."/>
        </authorList>
    </citation>
    <scope>NUCLEOTIDE SEQUENCE [LARGE SCALE GENOMIC DNA]</scope>
    <source>
        <strain evidence="6">NIES 3701</strain>
    </source>
</reference>
<evidence type="ECO:0000259" key="4">
    <source>
        <dbReference type="PROSITE" id="PS50020"/>
    </source>
</evidence>
<keyword evidence="2" id="KW-0472">Membrane</keyword>
<dbReference type="SMART" id="SM00456">
    <property type="entry name" value="WW"/>
    <property type="match status" value="2"/>
</dbReference>
<dbReference type="Proteomes" id="UP001165085">
    <property type="component" value="Unassembled WGS sequence"/>
</dbReference>
<dbReference type="EMBL" id="BRXY01000184">
    <property type="protein sequence ID" value="GMH74972.1"/>
    <property type="molecule type" value="Genomic_DNA"/>
</dbReference>
<dbReference type="Pfam" id="PF00397">
    <property type="entry name" value="WW"/>
    <property type="match status" value="1"/>
</dbReference>
<dbReference type="SUPFAM" id="SSF51045">
    <property type="entry name" value="WW domain"/>
    <property type="match status" value="1"/>
</dbReference>
<sequence length="1145" mass="120420">MLTSMALLLLLSFILPFASSSSYKSNVYKYTGCIDECSNSACPSGHRKYTDWIQLGSTDSYGQSYSFCGWVWQERCKCNACAEGYFDSLTDCTACPGGTFQSSYAQTSCDACPSGSRSNSDSASTGCTQCSAGTYAALTTCDACPAGTYSADGAALCGPCSSGKYATGGQANDCNSCGAGRYVTDITANECSTCQAGRYSSGAANALCTPCSAGSYSDAEASQCSACTAGTYSLGDAATCSPCPAGTYSPDGSAACFPCGAGTWSDEGSSGCTACVAGKYRLAQTDGCGVCTAGKYNSEEGRSSCSICSNGKYSALQSETVGATGCTDCEAGKTSLGNAAACDNCESGKYTGSPGATVCSNCDRGTYSTDVEPSVSCTDCADGKSSVGGSSECYDTLTDFSICGEHPVDDHFVDNRCKFYFEQDWITISEGEDSPFNNTCATTLVCQFEAETAYDTYNLMCSECAEGKIALGYNDVALGSCSSGQYPTKCIDPASLSTCIPEDNLVDHDCEYFYDGRWVEKDGGESSPHPEICTSYSVCSASFETLNSEFWITCSSCADGYLSYVEAVGDDTPGTCTHVDAAGQSHSNVAISFCYSTTEFNVCPATSAGCTYLGEAPFGGERIAQMTAPNYGTCKSFELISKETSTMGSTSHTIACTECKDGLTPGDFFSYNGRRMIGSCYSAAMDSESANYKTCVADNAANDPHGKSVSCNYLSNPPNGTEQWVQVERGESAPTDLYTGCSSFRLCESRTTPTATNMTFMCAVCKDNHTPTYNNATAGTCGSQGNFPSYCDYQGTPTEAPTVAPTPTPTDPPTSAPTPTPTPPVNHVSNFMIWLSNLVTTHFELFLGVLALIIILVGMGIYKCYHRDKFRDRFDSDGERGSSLWSFDARDMDRAMNRQQSGRSGFTQTSNTLRAAGSQELPLMRGGTRGGGGGGALDDDDEEEWIERTDPSGKKYFEHARTRRATWTDHRIKEDASLSIGSGDRGSGGGGSRRGSSSAVNQSRRGSAMAVSLSGVQEDQESRGAASSFAWNENPMRDEEGGGGEGGGGGGEGGRRGSGINAAGLTRTRSNTYGSSKVPVLSKAGIEEAKRKKEKEKAARGGNALPPPPPPPPVGWSRAVDAQGREYYWHNETGATSWTIENCKL</sequence>
<feature type="compositionally biased region" description="Pro residues" evidence="1">
    <location>
        <begin position="1105"/>
        <end position="1114"/>
    </location>
</feature>
<dbReference type="InterPro" id="IPR036020">
    <property type="entry name" value="WW_dom_sf"/>
</dbReference>
<feature type="region of interest" description="Disordered" evidence="1">
    <location>
        <begin position="897"/>
        <end position="943"/>
    </location>
</feature>
<feature type="domain" description="WW" evidence="4">
    <location>
        <begin position="939"/>
        <end position="972"/>
    </location>
</feature>
<feature type="region of interest" description="Disordered" evidence="1">
    <location>
        <begin position="798"/>
        <end position="822"/>
    </location>
</feature>
<keyword evidence="2" id="KW-1133">Transmembrane helix</keyword>
<feature type="region of interest" description="Disordered" evidence="1">
    <location>
        <begin position="976"/>
        <end position="1119"/>
    </location>
</feature>
<dbReference type="Gene3D" id="2.10.50.10">
    <property type="entry name" value="Tumor Necrosis Factor Receptor, subunit A, domain 2"/>
    <property type="match status" value="4"/>
</dbReference>
<dbReference type="AlphaFoldDB" id="A0A9W7EDL9"/>
<dbReference type="SUPFAM" id="SSF57184">
    <property type="entry name" value="Growth factor receptor domain"/>
    <property type="match status" value="1"/>
</dbReference>
<dbReference type="PANTHER" id="PTHR46967">
    <property type="entry name" value="INSULIN-LIKE GROWTH FACTOR BINDING PROTEIN,N-TERMINAL"/>
    <property type="match status" value="1"/>
</dbReference>
<dbReference type="SMART" id="SM01411">
    <property type="entry name" value="Ephrin_rec_like"/>
    <property type="match status" value="6"/>
</dbReference>
<evidence type="ECO:0000313" key="5">
    <source>
        <dbReference type="EMBL" id="GMH74972.1"/>
    </source>
</evidence>
<protein>
    <recommendedName>
        <fullName evidence="4">WW domain-containing protein</fullName>
    </recommendedName>
</protein>
<feature type="transmembrane region" description="Helical" evidence="2">
    <location>
        <begin position="845"/>
        <end position="865"/>
    </location>
</feature>
<dbReference type="OrthoDB" id="195103at2759"/>
<evidence type="ECO:0000313" key="6">
    <source>
        <dbReference type="Proteomes" id="UP001165085"/>
    </source>
</evidence>
<organism evidence="5 6">
    <name type="scientific">Triparma strigata</name>
    <dbReference type="NCBI Taxonomy" id="1606541"/>
    <lineage>
        <taxon>Eukaryota</taxon>
        <taxon>Sar</taxon>
        <taxon>Stramenopiles</taxon>
        <taxon>Ochrophyta</taxon>
        <taxon>Bolidophyceae</taxon>
        <taxon>Parmales</taxon>
        <taxon>Triparmaceae</taxon>
        <taxon>Triparma</taxon>
    </lineage>
</organism>
<comment type="caution">
    <text evidence="5">The sequence shown here is derived from an EMBL/GenBank/DDBJ whole genome shotgun (WGS) entry which is preliminary data.</text>
</comment>
<keyword evidence="6" id="KW-1185">Reference proteome</keyword>
<name>A0A9W7EDL9_9STRA</name>
<feature type="domain" description="WW" evidence="4">
    <location>
        <begin position="1110"/>
        <end position="1138"/>
    </location>
</feature>
<dbReference type="PROSITE" id="PS50020">
    <property type="entry name" value="WW_DOMAIN_2"/>
    <property type="match status" value="2"/>
</dbReference>
<proteinExistence type="predicted"/>
<feature type="compositionally biased region" description="Gly residues" evidence="1">
    <location>
        <begin position="1043"/>
        <end position="1052"/>
    </location>
</feature>
<accession>A0A9W7EDL9</accession>
<feature type="compositionally biased region" description="Gly residues" evidence="1">
    <location>
        <begin position="927"/>
        <end position="936"/>
    </location>
</feature>
<dbReference type="CDD" id="cd00201">
    <property type="entry name" value="WW"/>
    <property type="match status" value="2"/>
</dbReference>
<feature type="compositionally biased region" description="Basic and acidic residues" evidence="1">
    <location>
        <begin position="1085"/>
        <end position="1099"/>
    </location>
</feature>
<feature type="signal peptide" evidence="3">
    <location>
        <begin position="1"/>
        <end position="20"/>
    </location>
</feature>
<keyword evidence="3" id="KW-0732">Signal</keyword>
<evidence type="ECO:0000256" key="3">
    <source>
        <dbReference type="SAM" id="SignalP"/>
    </source>
</evidence>
<dbReference type="Gene3D" id="2.20.70.10">
    <property type="match status" value="2"/>
</dbReference>
<feature type="compositionally biased region" description="Gly residues" evidence="1">
    <location>
        <begin position="983"/>
        <end position="993"/>
    </location>
</feature>
<feature type="compositionally biased region" description="Polar residues" evidence="1">
    <location>
        <begin position="897"/>
        <end position="913"/>
    </location>
</feature>
<dbReference type="Pfam" id="PF07699">
    <property type="entry name" value="Ephrin_rec_like"/>
    <property type="match status" value="1"/>
</dbReference>
<evidence type="ECO:0000256" key="1">
    <source>
        <dbReference type="SAM" id="MobiDB-lite"/>
    </source>
</evidence>
<dbReference type="PANTHER" id="PTHR46967:SF2">
    <property type="entry name" value="SUSHI, VON WILLEBRAND FACTOR TYPE A, EGF AND PENTRAXIN DOMAIN-CONTAINING PROTEIN 1-LIKE"/>
    <property type="match status" value="1"/>
</dbReference>
<dbReference type="InterPro" id="IPR009030">
    <property type="entry name" value="Growth_fac_rcpt_cys_sf"/>
</dbReference>
<feature type="chain" id="PRO_5040793434" description="WW domain-containing protein" evidence="3">
    <location>
        <begin position="21"/>
        <end position="1145"/>
    </location>
</feature>
<evidence type="ECO:0000256" key="2">
    <source>
        <dbReference type="SAM" id="Phobius"/>
    </source>
</evidence>
<gene>
    <name evidence="5" type="ORF">TrST_g8491</name>
</gene>
<dbReference type="InterPro" id="IPR001202">
    <property type="entry name" value="WW_dom"/>
</dbReference>